<dbReference type="EMBL" id="JACHHN010000003">
    <property type="protein sequence ID" value="MBB5190889.1"/>
    <property type="molecule type" value="Genomic_DNA"/>
</dbReference>
<reference evidence="2 3" key="1">
    <citation type="submission" date="2020-08" db="EMBL/GenBank/DDBJ databases">
        <title>Genomic Encyclopedia of Type Strains, Phase IV (KMG-IV): sequencing the most valuable type-strain genomes for metagenomic binning, comparative biology and taxonomic classification.</title>
        <authorList>
            <person name="Goeker M."/>
        </authorList>
    </citation>
    <scope>NUCLEOTIDE SEQUENCE [LARGE SCALE GENOMIC DNA]</scope>
    <source>
        <strain evidence="2 3">DSM 18233</strain>
    </source>
</reference>
<keyword evidence="1" id="KW-1133">Transmembrane helix</keyword>
<keyword evidence="1" id="KW-0472">Membrane</keyword>
<organism evidence="2 3">
    <name type="scientific">Silvimonas terrae</name>
    <dbReference type="NCBI Taxonomy" id="300266"/>
    <lineage>
        <taxon>Bacteria</taxon>
        <taxon>Pseudomonadati</taxon>
        <taxon>Pseudomonadota</taxon>
        <taxon>Betaproteobacteria</taxon>
        <taxon>Neisseriales</taxon>
        <taxon>Chitinibacteraceae</taxon>
        <taxon>Silvimonas</taxon>
    </lineage>
</organism>
<accession>A0A840RBR4</accession>
<evidence type="ECO:0000313" key="3">
    <source>
        <dbReference type="Proteomes" id="UP000543030"/>
    </source>
</evidence>
<gene>
    <name evidence="2" type="ORF">HNQ50_001612</name>
</gene>
<name>A0A840RBR4_9NEIS</name>
<evidence type="ECO:0000313" key="2">
    <source>
        <dbReference type="EMBL" id="MBB5190889.1"/>
    </source>
</evidence>
<protein>
    <submittedName>
        <fullName evidence="2">Tfp pilus assembly protein PilV</fullName>
    </submittedName>
</protein>
<dbReference type="AlphaFoldDB" id="A0A840RBR4"/>
<dbReference type="Proteomes" id="UP000543030">
    <property type="component" value="Unassembled WGS sequence"/>
</dbReference>
<keyword evidence="3" id="KW-1185">Reference proteome</keyword>
<sequence length="142" mass="14254">MRSTSHMPSAQTGATLLEGLIAILLLAIVGMGITFSLSRVALAQSTLNAQNSVIAQLRSGLQSISVNNAFASATSSTTTCNLGMAGHLQLTASASVTTQNSCSLSTVSVSVAGNTVTGTGQLPQISNSVNDSKLGGTLTVNN</sequence>
<comment type="caution">
    <text evidence="2">The sequence shown here is derived from an EMBL/GenBank/DDBJ whole genome shotgun (WGS) entry which is preliminary data.</text>
</comment>
<dbReference type="RefSeq" id="WP_184099346.1">
    <property type="nucleotide sequence ID" value="NZ_JACHHN010000003.1"/>
</dbReference>
<evidence type="ECO:0000256" key="1">
    <source>
        <dbReference type="SAM" id="Phobius"/>
    </source>
</evidence>
<feature type="transmembrane region" description="Helical" evidence="1">
    <location>
        <begin position="20"/>
        <end position="42"/>
    </location>
</feature>
<keyword evidence="1" id="KW-0812">Transmembrane</keyword>
<proteinExistence type="predicted"/>